<dbReference type="PANTHER" id="PTHR46141">
    <property type="entry name" value="SODIUM LEAK CHANNEL NON-SELECTIVE PROTEIN"/>
    <property type="match status" value="1"/>
</dbReference>
<comment type="subcellular location">
    <subcellularLocation>
        <location evidence="1">Membrane</location>
        <topology evidence="1">Multi-pass membrane protein</topology>
    </subcellularLocation>
</comment>
<dbReference type="Pfam" id="PF00520">
    <property type="entry name" value="Ion_trans"/>
    <property type="match status" value="1"/>
</dbReference>
<evidence type="ECO:0000256" key="1">
    <source>
        <dbReference type="ARBA" id="ARBA00004141"/>
    </source>
</evidence>
<dbReference type="Gene3D" id="1.10.287.70">
    <property type="match status" value="1"/>
</dbReference>
<dbReference type="GO" id="GO:0005886">
    <property type="term" value="C:plasma membrane"/>
    <property type="evidence" value="ECO:0007669"/>
    <property type="project" value="TreeGrafter"/>
</dbReference>
<keyword evidence="4 5" id="KW-0472">Membrane</keyword>
<dbReference type="InterPro" id="IPR005821">
    <property type="entry name" value="Ion_trans_dom"/>
</dbReference>
<evidence type="ECO:0000256" key="5">
    <source>
        <dbReference type="SAM" id="Phobius"/>
    </source>
</evidence>
<feature type="transmembrane region" description="Helical" evidence="5">
    <location>
        <begin position="97"/>
        <end position="117"/>
    </location>
</feature>
<evidence type="ECO:0000256" key="2">
    <source>
        <dbReference type="ARBA" id="ARBA00022692"/>
    </source>
</evidence>
<evidence type="ECO:0000259" key="6">
    <source>
        <dbReference type="Pfam" id="PF00520"/>
    </source>
</evidence>
<keyword evidence="2 5" id="KW-0812">Transmembrane</keyword>
<dbReference type="GO" id="GO:0032224">
    <property type="term" value="P:positive regulation of synaptic transmission, cholinergic"/>
    <property type="evidence" value="ECO:0007669"/>
    <property type="project" value="TreeGrafter"/>
</dbReference>
<dbReference type="AlphaFoldDB" id="A0A183AFU9"/>
<accession>A0A183AFU9</accession>
<feature type="domain" description="Ion transport" evidence="6">
    <location>
        <begin position="100"/>
        <end position="182"/>
    </location>
</feature>
<evidence type="ECO:0000313" key="7">
    <source>
        <dbReference type="WBParaSite" id="ECPE_0000584701-mRNA-1"/>
    </source>
</evidence>
<organism evidence="7">
    <name type="scientific">Echinostoma caproni</name>
    <dbReference type="NCBI Taxonomy" id="27848"/>
    <lineage>
        <taxon>Eukaryota</taxon>
        <taxon>Metazoa</taxon>
        <taxon>Spiralia</taxon>
        <taxon>Lophotrochozoa</taxon>
        <taxon>Platyhelminthes</taxon>
        <taxon>Trematoda</taxon>
        <taxon>Digenea</taxon>
        <taxon>Plagiorchiida</taxon>
        <taxon>Echinostomata</taxon>
        <taxon>Echinostomatoidea</taxon>
        <taxon>Echinostomatidae</taxon>
        <taxon>Echinostoma</taxon>
    </lineage>
</organism>
<evidence type="ECO:0000256" key="3">
    <source>
        <dbReference type="ARBA" id="ARBA00022989"/>
    </source>
</evidence>
<keyword evidence="3 5" id="KW-1133">Transmembrane helix</keyword>
<feature type="transmembrane region" description="Helical" evidence="5">
    <location>
        <begin position="66"/>
        <end position="85"/>
    </location>
</feature>
<dbReference type="GO" id="GO:0005261">
    <property type="term" value="F:monoatomic cation channel activity"/>
    <property type="evidence" value="ECO:0007669"/>
    <property type="project" value="InterPro"/>
</dbReference>
<evidence type="ECO:0000256" key="4">
    <source>
        <dbReference type="ARBA" id="ARBA00023136"/>
    </source>
</evidence>
<dbReference type="PANTHER" id="PTHR46141:SF1">
    <property type="entry name" value="SODIUM LEAK CHANNEL NALCN"/>
    <property type="match status" value="1"/>
</dbReference>
<name>A0A183AFU9_9TREM</name>
<dbReference type="GO" id="GO:0032230">
    <property type="term" value="P:positive regulation of synaptic transmission, GABAergic"/>
    <property type="evidence" value="ECO:0007669"/>
    <property type="project" value="TreeGrafter"/>
</dbReference>
<feature type="transmembrane region" description="Helical" evidence="5">
    <location>
        <begin position="129"/>
        <end position="151"/>
    </location>
</feature>
<proteinExistence type="predicted"/>
<dbReference type="WBParaSite" id="ECPE_0000584701-mRNA-1">
    <property type="protein sequence ID" value="ECPE_0000584701-mRNA-1"/>
    <property type="gene ID" value="ECPE_0000584701"/>
</dbReference>
<sequence length="190" mass="21624">LLTVDQRRWLDLKGRIKLTQPLQLPPRPKLRQEPGQDGYVGAQMANNLEKKSLKFRCLIYDITQHIAFKRASAILVVANCTLLFFPDFQGISNNFGWSVLMLRFFTIAGRHVTLKMLMLTVVMSMYKSLFIITSMFLLMIVYALAGVTLFGSVKYGDNLGRHANFHNTFRATALLTRIVTGKYTIVNGFI</sequence>
<dbReference type="InterPro" id="IPR028823">
    <property type="entry name" value="NALCN"/>
</dbReference>
<protein>
    <submittedName>
        <fullName evidence="7">Ion_trans domain-containing protein</fullName>
    </submittedName>
</protein>
<reference evidence="7" key="1">
    <citation type="submission" date="2016-06" db="UniProtKB">
        <authorList>
            <consortium name="WormBaseParasite"/>
        </authorList>
    </citation>
    <scope>IDENTIFICATION</scope>
</reference>